<dbReference type="AlphaFoldDB" id="T1RPY4"/>
<keyword evidence="5 6" id="KW-0472">Membrane</keyword>
<feature type="transmembrane region" description="Helical" evidence="6">
    <location>
        <begin position="152"/>
        <end position="170"/>
    </location>
</feature>
<organism evidence="7">
    <name type="scientific">Glaesserella parasuis</name>
    <name type="common">Haemophilus parasuis</name>
    <dbReference type="NCBI Taxonomy" id="738"/>
    <lineage>
        <taxon>Bacteria</taxon>
        <taxon>Pseudomonadati</taxon>
        <taxon>Pseudomonadota</taxon>
        <taxon>Gammaproteobacteria</taxon>
        <taxon>Pasteurellales</taxon>
        <taxon>Pasteurellaceae</taxon>
        <taxon>Glaesserella</taxon>
    </lineage>
</organism>
<dbReference type="InterPro" id="IPR002797">
    <property type="entry name" value="Polysacc_synth"/>
</dbReference>
<evidence type="ECO:0000256" key="5">
    <source>
        <dbReference type="ARBA" id="ARBA00023136"/>
    </source>
</evidence>
<feature type="transmembrane region" description="Helical" evidence="6">
    <location>
        <begin position="257"/>
        <end position="277"/>
    </location>
</feature>
<feature type="transmembrane region" description="Helical" evidence="6">
    <location>
        <begin position="356"/>
        <end position="379"/>
    </location>
</feature>
<reference evidence="7" key="2">
    <citation type="submission" date="2013-03" db="EMBL/GenBank/DDBJ databases">
        <authorList>
            <person name="Howell K."/>
            <person name="Weinert L."/>
            <person name="Luan S.-L."/>
            <person name="Peters S."/>
            <person name="Aragon V."/>
            <person name="Angen O."/>
            <person name="Tucker A.W."/>
            <person name="Maskell D.J."/>
        </authorList>
    </citation>
    <scope>NUCLEOTIDE SEQUENCE</scope>
    <source>
        <strain evidence="7">H465</strain>
    </source>
</reference>
<feature type="transmembrane region" description="Helical" evidence="6">
    <location>
        <begin position="326"/>
        <end position="344"/>
    </location>
</feature>
<dbReference type="PANTHER" id="PTHR30250:SF11">
    <property type="entry name" value="O-ANTIGEN TRANSPORTER-RELATED"/>
    <property type="match status" value="1"/>
</dbReference>
<evidence type="ECO:0000256" key="3">
    <source>
        <dbReference type="ARBA" id="ARBA00022692"/>
    </source>
</evidence>
<evidence type="ECO:0000256" key="4">
    <source>
        <dbReference type="ARBA" id="ARBA00022989"/>
    </source>
</evidence>
<feature type="transmembrane region" description="Helical" evidence="6">
    <location>
        <begin position="117"/>
        <end position="140"/>
    </location>
</feature>
<feature type="transmembrane region" description="Helical" evidence="6">
    <location>
        <begin position="284"/>
        <end position="306"/>
    </location>
</feature>
<evidence type="ECO:0000256" key="6">
    <source>
        <dbReference type="SAM" id="Phobius"/>
    </source>
</evidence>
<keyword evidence="3 6" id="KW-0812">Transmembrane</keyword>
<accession>T1RPY4</accession>
<proteinExistence type="predicted"/>
<feature type="transmembrane region" description="Helical" evidence="6">
    <location>
        <begin position="218"/>
        <end position="251"/>
    </location>
</feature>
<evidence type="ECO:0000256" key="1">
    <source>
        <dbReference type="ARBA" id="ARBA00004651"/>
    </source>
</evidence>
<comment type="subcellular location">
    <subcellularLocation>
        <location evidence="1">Cell membrane</location>
        <topology evidence="1">Multi-pass membrane protein</topology>
    </subcellularLocation>
</comment>
<sequence length="414" mass="47061">MHKKFLNNKLIKNAVSLGILQISNYVFPLLIWPLLAKFLGVENFGLVMIVFSILTLAYMFTDFGFNISVTHLVAQYYNDRQRIGVLLGNIFLIKLILSVIVSVATTAYILVELSDKIDLLALIFINITIFSQAFHCIWFFQGIERMGVVTKVNIIAKIGYTILVFIILSLYQHINVVFFCFLINQTIVAVLFIINIYKNGFFVLNPTFKGSWRELKYSFSFFISRISVSVYTTVNVLILGHFLGTSIAGLYSAAEKIYSAVNGVFGIVAQTMYPYMVKTGNIKLLCMVVGLLSIPVCFMCYILSLYVEEIILLLFGNDFLSANELVKQFLFLACITFVSFNMGYPAFSAIKRVKWANYTVVIGGLLHLSGLFILIILNQVNMKNVLLMVIFTESFILLCRIFLIIFFLRNVKYI</sequence>
<feature type="transmembrane region" description="Helical" evidence="6">
    <location>
        <begin position="176"/>
        <end position="197"/>
    </location>
</feature>
<reference evidence="7" key="1">
    <citation type="journal article" date="2013" name="J. Bacteriol.">
        <title>Gene content and diversity of the loci encoding biosynthesis of capsular polysaccharides of the 15 serovar reference strains of Haemophilus parasuis.</title>
        <authorList>
            <consortium name="BRaDP1T Consortium"/>
            <person name="Howell K.J."/>
            <person name="Weinert L.A."/>
            <person name="Luan S.L."/>
            <person name="Peters S.E."/>
            <person name="Chaudhuri R.R."/>
            <person name="Harris D."/>
            <person name="Angen O."/>
            <person name="Aragon V."/>
            <person name="Parkhill J."/>
            <person name="Langford P.R."/>
            <person name="Rycroft A.N."/>
            <person name="Wren B.W."/>
            <person name="Tucker A.W."/>
            <person name="Maskell D.J."/>
        </authorList>
    </citation>
    <scope>NUCLEOTIDE SEQUENCE</scope>
    <source>
        <strain evidence="7">H465</strain>
    </source>
</reference>
<dbReference type="GO" id="GO:0005886">
    <property type="term" value="C:plasma membrane"/>
    <property type="evidence" value="ECO:0007669"/>
    <property type="project" value="UniProtKB-SubCell"/>
</dbReference>
<feature type="transmembrane region" description="Helical" evidence="6">
    <location>
        <begin position="385"/>
        <end position="408"/>
    </location>
</feature>
<protein>
    <submittedName>
        <fullName evidence="7">Uncharacterized protein</fullName>
    </submittedName>
</protein>
<feature type="transmembrane region" description="Helical" evidence="6">
    <location>
        <begin position="12"/>
        <end position="32"/>
    </location>
</feature>
<keyword evidence="4 6" id="KW-1133">Transmembrane helix</keyword>
<dbReference type="PANTHER" id="PTHR30250">
    <property type="entry name" value="PST FAMILY PREDICTED COLANIC ACID TRANSPORTER"/>
    <property type="match status" value="1"/>
</dbReference>
<dbReference type="Pfam" id="PF01943">
    <property type="entry name" value="Polysacc_synt"/>
    <property type="match status" value="1"/>
</dbReference>
<name>T1RPY4_GLAPU</name>
<feature type="transmembrane region" description="Helical" evidence="6">
    <location>
        <begin position="86"/>
        <end position="111"/>
    </location>
</feature>
<evidence type="ECO:0000256" key="2">
    <source>
        <dbReference type="ARBA" id="ARBA00022475"/>
    </source>
</evidence>
<feature type="transmembrane region" description="Helical" evidence="6">
    <location>
        <begin position="44"/>
        <end position="65"/>
    </location>
</feature>
<evidence type="ECO:0000313" key="7">
    <source>
        <dbReference type="EMBL" id="AGM38803.1"/>
    </source>
</evidence>
<dbReference type="InterPro" id="IPR050833">
    <property type="entry name" value="Poly_Biosynth_Transport"/>
</dbReference>
<dbReference type="EMBL" id="KC795461">
    <property type="protein sequence ID" value="AGM38803.1"/>
    <property type="molecule type" value="Genomic_DNA"/>
</dbReference>
<gene>
    <name evidence="7" type="primary">funB11</name>
</gene>
<keyword evidence="2" id="KW-1003">Cell membrane</keyword>